<dbReference type="NCBIfam" id="TIGR00545">
    <property type="entry name" value="lipoyltrans"/>
    <property type="match status" value="1"/>
</dbReference>
<dbReference type="GO" id="GO:0005524">
    <property type="term" value="F:ATP binding"/>
    <property type="evidence" value="ECO:0007669"/>
    <property type="project" value="UniProtKB-KW"/>
</dbReference>
<evidence type="ECO:0000256" key="6">
    <source>
        <dbReference type="ARBA" id="ARBA00022741"/>
    </source>
</evidence>
<accession>A0A976M4Y6</accession>
<keyword evidence="7" id="KW-0067">ATP-binding</keyword>
<evidence type="ECO:0000313" key="10">
    <source>
        <dbReference type="EMBL" id="UKJ88509.2"/>
    </source>
</evidence>
<dbReference type="PROSITE" id="PS51733">
    <property type="entry name" value="BPL_LPL_CATALYTIC"/>
    <property type="match status" value="1"/>
</dbReference>
<evidence type="ECO:0000313" key="11">
    <source>
        <dbReference type="Proteomes" id="UP000244803"/>
    </source>
</evidence>
<dbReference type="InterPro" id="IPR004143">
    <property type="entry name" value="BPL_LPL_catalytic"/>
</dbReference>
<dbReference type="GO" id="GO:0016979">
    <property type="term" value="F:lipoate-protein ligase activity"/>
    <property type="evidence" value="ECO:0007669"/>
    <property type="project" value="UniProtKB-EC"/>
</dbReference>
<dbReference type="CDD" id="cd16443">
    <property type="entry name" value="LplA"/>
    <property type="match status" value="1"/>
</dbReference>
<organism evidence="10 11">
    <name type="scientific">Theileria orientalis</name>
    <dbReference type="NCBI Taxonomy" id="68886"/>
    <lineage>
        <taxon>Eukaryota</taxon>
        <taxon>Sar</taxon>
        <taxon>Alveolata</taxon>
        <taxon>Apicomplexa</taxon>
        <taxon>Aconoidasida</taxon>
        <taxon>Piroplasmida</taxon>
        <taxon>Theileriidae</taxon>
        <taxon>Theileria</taxon>
    </lineage>
</organism>
<evidence type="ECO:0000259" key="9">
    <source>
        <dbReference type="PROSITE" id="PS51733"/>
    </source>
</evidence>
<proteinExistence type="inferred from homology"/>
<reference evidence="10" key="1">
    <citation type="submission" date="2022-07" db="EMBL/GenBank/DDBJ databases">
        <title>Evaluation of T. orientalis genome assembly methods using nanopore sequencing and analysis of variation between genomes.</title>
        <authorList>
            <person name="Yam J."/>
            <person name="Micallef M.L."/>
            <person name="Liu M."/>
            <person name="Djordjevic S.P."/>
            <person name="Bogema D.R."/>
            <person name="Jenkins C."/>
        </authorList>
    </citation>
    <scope>NUCLEOTIDE SEQUENCE</scope>
    <source>
        <strain evidence="10">Fish Creek</strain>
    </source>
</reference>
<evidence type="ECO:0000256" key="1">
    <source>
        <dbReference type="ARBA" id="ARBA00005085"/>
    </source>
</evidence>
<dbReference type="Proteomes" id="UP000244803">
    <property type="component" value="Chromosome 1"/>
</dbReference>
<evidence type="ECO:0000256" key="4">
    <source>
        <dbReference type="ARBA" id="ARBA00012367"/>
    </source>
</evidence>
<dbReference type="Gene3D" id="3.30.930.10">
    <property type="entry name" value="Bira Bifunctional Protein, Domain 2"/>
    <property type="match status" value="1"/>
</dbReference>
<sequence length="352" mass="40230">MSMGVYKNLSVVFSKETDIYFNLSLENYLLSTYGSGGTSKFGPSSPLLYLWRNSPCVIVGRNQNVWSECNLENIKDDVKIVRRFTGGGAVYQDLGNTCFTFISDSKNYNFQKNSELICSAVSKLIGQKCEPTGRNDLCVNGLKFSGAAFKVLPNAALHHGTLLININKGSLEKYLTPEKSKLAKHNVKSVESRVTNLAQFKPDVSYHEVWNAIVQEAMDYYGVSEKEVYEVDYSSAFCKESSFKDCYDKLTDKHWIFGKRLMDPRTYKNRFDFGSVEFCLDVKEETVENVYIYSDMLNADLIDYLNGKFNEGPFKMNAEAFRKKFEECEYPNWGEAIEQIKSWLLDQLSNKE</sequence>
<dbReference type="Gene3D" id="3.30.390.50">
    <property type="entry name" value="CO dehydrogenase flavoprotein, C-terminal domain"/>
    <property type="match status" value="1"/>
</dbReference>
<dbReference type="AlphaFoldDB" id="A0A976M4Y6"/>
<comment type="pathway">
    <text evidence="1">Protein modification; protein lipoylation via exogenous pathway; protein N(6)-(lipoyl)lysine from lipoate: step 2/2.</text>
</comment>
<keyword evidence="6" id="KW-0547">Nucleotide-binding</keyword>
<gene>
    <name evidence="10" type="ORF">MACJ_000953</name>
</gene>
<dbReference type="InterPro" id="IPR019491">
    <property type="entry name" value="Lipoate_protein_ligase_C"/>
</dbReference>
<evidence type="ECO:0000256" key="5">
    <source>
        <dbReference type="ARBA" id="ARBA00022598"/>
    </source>
</evidence>
<comment type="similarity">
    <text evidence="3">Belongs to the LplA family.</text>
</comment>
<comment type="pathway">
    <text evidence="2">Protein modification; protein lipoylation via exogenous pathway; protein N(6)-(lipoyl)lysine from lipoate: step 1/2.</text>
</comment>
<evidence type="ECO:0000256" key="7">
    <source>
        <dbReference type="ARBA" id="ARBA00022840"/>
    </source>
</evidence>
<name>A0A976M4Y6_THEOR</name>
<dbReference type="GO" id="GO:0009249">
    <property type="term" value="P:protein lipoylation"/>
    <property type="evidence" value="ECO:0007669"/>
    <property type="project" value="InterPro"/>
</dbReference>
<dbReference type="OrthoDB" id="201621at2759"/>
<dbReference type="EMBL" id="CP056065">
    <property type="protein sequence ID" value="UKJ88509.2"/>
    <property type="molecule type" value="Genomic_DNA"/>
</dbReference>
<dbReference type="SUPFAM" id="SSF82649">
    <property type="entry name" value="SufE/NifU"/>
    <property type="match status" value="1"/>
</dbReference>
<dbReference type="InterPro" id="IPR004562">
    <property type="entry name" value="LipoylTrfase_LipoateP_Ligase"/>
</dbReference>
<evidence type="ECO:0000256" key="8">
    <source>
        <dbReference type="ARBA" id="ARBA00048037"/>
    </source>
</evidence>
<dbReference type="SUPFAM" id="SSF55681">
    <property type="entry name" value="Class II aaRS and biotin synthetases"/>
    <property type="match status" value="1"/>
</dbReference>
<dbReference type="EC" id="6.3.1.20" evidence="4"/>
<evidence type="ECO:0000256" key="2">
    <source>
        <dbReference type="ARBA" id="ARBA00005124"/>
    </source>
</evidence>
<dbReference type="InterPro" id="IPR045864">
    <property type="entry name" value="aa-tRNA-synth_II/BPL/LPL"/>
</dbReference>
<dbReference type="GO" id="GO:0005737">
    <property type="term" value="C:cytoplasm"/>
    <property type="evidence" value="ECO:0007669"/>
    <property type="project" value="TreeGrafter"/>
</dbReference>
<dbReference type="Pfam" id="PF21948">
    <property type="entry name" value="LplA-B_cat"/>
    <property type="match status" value="1"/>
</dbReference>
<feature type="domain" description="BPL/LPL catalytic" evidence="9">
    <location>
        <begin position="42"/>
        <end position="225"/>
    </location>
</feature>
<dbReference type="Pfam" id="PF10437">
    <property type="entry name" value="Lip_prot_lig_C"/>
    <property type="match status" value="1"/>
</dbReference>
<evidence type="ECO:0000256" key="3">
    <source>
        <dbReference type="ARBA" id="ARBA00008242"/>
    </source>
</evidence>
<dbReference type="PANTHER" id="PTHR12561">
    <property type="entry name" value="LIPOATE-PROTEIN LIGASE"/>
    <property type="match status" value="1"/>
</dbReference>
<dbReference type="PANTHER" id="PTHR12561:SF3">
    <property type="entry name" value="LIPOYLTRANSFERASE 1, MITOCHONDRIAL"/>
    <property type="match status" value="1"/>
</dbReference>
<comment type="catalytic activity">
    <reaction evidence="8">
        <text>L-lysyl-[lipoyl-carrier protein] + (R)-lipoate + ATP = N(6)-[(R)-lipoyl]-L-lysyl-[lipoyl-carrier protein] + AMP + diphosphate + H(+)</text>
        <dbReference type="Rhea" id="RHEA:49288"/>
        <dbReference type="Rhea" id="RHEA-COMP:10500"/>
        <dbReference type="Rhea" id="RHEA-COMP:10502"/>
        <dbReference type="ChEBI" id="CHEBI:15378"/>
        <dbReference type="ChEBI" id="CHEBI:29969"/>
        <dbReference type="ChEBI" id="CHEBI:30616"/>
        <dbReference type="ChEBI" id="CHEBI:33019"/>
        <dbReference type="ChEBI" id="CHEBI:83088"/>
        <dbReference type="ChEBI" id="CHEBI:83099"/>
        <dbReference type="ChEBI" id="CHEBI:456215"/>
        <dbReference type="EC" id="6.3.1.20"/>
    </reaction>
</comment>
<keyword evidence="5 10" id="KW-0436">Ligase</keyword>
<protein>
    <recommendedName>
        <fullName evidence="4">lipoate--protein ligase</fullName>
        <ecNumber evidence="4">6.3.1.20</ecNumber>
    </recommendedName>
</protein>
<dbReference type="GO" id="GO:0017118">
    <property type="term" value="F:lipoyltransferase activity"/>
    <property type="evidence" value="ECO:0007669"/>
    <property type="project" value="TreeGrafter"/>
</dbReference>